<dbReference type="GO" id="GO:0090313">
    <property type="term" value="P:regulation of protein targeting to membrane"/>
    <property type="evidence" value="ECO:0007669"/>
    <property type="project" value="TreeGrafter"/>
</dbReference>
<proteinExistence type="predicted"/>
<dbReference type="Pfam" id="PF05170">
    <property type="entry name" value="AsmA"/>
    <property type="match status" value="1"/>
</dbReference>
<dbReference type="EMBL" id="CP015118">
    <property type="protein sequence ID" value="ARN21943.1"/>
    <property type="molecule type" value="Genomic_DNA"/>
</dbReference>
<protein>
    <recommendedName>
        <fullName evidence="2">AsmA domain-containing protein</fullName>
    </recommendedName>
</protein>
<feature type="region of interest" description="Disordered" evidence="1">
    <location>
        <begin position="650"/>
        <end position="673"/>
    </location>
</feature>
<feature type="domain" description="AsmA" evidence="2">
    <location>
        <begin position="299"/>
        <end position="546"/>
    </location>
</feature>
<dbReference type="PANTHER" id="PTHR30441">
    <property type="entry name" value="DUF748 DOMAIN-CONTAINING PROTEIN"/>
    <property type="match status" value="1"/>
</dbReference>
<dbReference type="STRING" id="946333.A4W93_19700"/>
<feature type="compositionally biased region" description="Low complexity" evidence="1">
    <location>
        <begin position="653"/>
        <end position="673"/>
    </location>
</feature>
<evidence type="ECO:0000313" key="4">
    <source>
        <dbReference type="Proteomes" id="UP000193427"/>
    </source>
</evidence>
<name>A0A1W6LCI4_9BURK</name>
<dbReference type="KEGG" id="rgu:A4W93_19700"/>
<evidence type="ECO:0000256" key="1">
    <source>
        <dbReference type="SAM" id="MobiDB-lite"/>
    </source>
</evidence>
<dbReference type="GO" id="GO:0005886">
    <property type="term" value="C:plasma membrane"/>
    <property type="evidence" value="ECO:0007669"/>
    <property type="project" value="TreeGrafter"/>
</dbReference>
<evidence type="ECO:0000259" key="2">
    <source>
        <dbReference type="Pfam" id="PF05170"/>
    </source>
</evidence>
<keyword evidence="4" id="KW-1185">Reference proteome</keyword>
<dbReference type="Proteomes" id="UP000193427">
    <property type="component" value="Chromosome"/>
</dbReference>
<dbReference type="InterPro" id="IPR007844">
    <property type="entry name" value="AsmA"/>
</dbReference>
<reference evidence="3 4" key="1">
    <citation type="submission" date="2016-04" db="EMBL/GenBank/DDBJ databases">
        <title>Complete genome sequence of natural rubber-degrading, novel Gram-negative bacterium, Rhizobacter gummiphilus strain NS21.</title>
        <authorList>
            <person name="Tabata M."/>
            <person name="Kasai D."/>
            <person name="Fukuda M."/>
        </authorList>
    </citation>
    <scope>NUCLEOTIDE SEQUENCE [LARGE SCALE GENOMIC DNA]</scope>
    <source>
        <strain evidence="3 4">NS21</strain>
    </source>
</reference>
<dbReference type="InterPro" id="IPR052894">
    <property type="entry name" value="AsmA-related"/>
</dbReference>
<gene>
    <name evidence="3" type="ORF">A4W93_19700</name>
</gene>
<evidence type="ECO:0000313" key="3">
    <source>
        <dbReference type="EMBL" id="ARN21943.1"/>
    </source>
</evidence>
<dbReference type="AlphaFoldDB" id="A0A1W6LCI4"/>
<dbReference type="PANTHER" id="PTHR30441:SF9">
    <property type="entry name" value="ASMA FAMILY PROTEIN YHJG"/>
    <property type="match status" value="1"/>
</dbReference>
<organism evidence="3 4">
    <name type="scientific">Piscinibacter gummiphilus</name>
    <dbReference type="NCBI Taxonomy" id="946333"/>
    <lineage>
        <taxon>Bacteria</taxon>
        <taxon>Pseudomonadati</taxon>
        <taxon>Pseudomonadota</taxon>
        <taxon>Betaproteobacteria</taxon>
        <taxon>Burkholderiales</taxon>
        <taxon>Sphaerotilaceae</taxon>
        <taxon>Piscinibacter</taxon>
    </lineage>
</organism>
<sequence length="673" mass="71534">MFGVLVLAVVACEVAGWPFLAKPVERALSDTLKREVLLRAADDSTSTEGATVRFFGGLKVQVPLLQIGAPVWSQKPYFLHAEGARMRLSYAALWRAREGQPLDIALLHADHLTVHAERLKDGRASWQFGDPNAPPPPADEEDPLQLPTIRELTVRDGHLTYKDVPLRADITGDVQLNEGTLADNTVSGLLGSAQGTYGNAAVKAKLTAAGAMPLLASPNDAPPTPVELDLKAGRAALHFKGTVSDVLRLGGMSGTFRVTGPSLGAVGEPLGVTLPTTGAFDMRGRIVKQGEVWRFVADKATVGTSHLTAALTFDPRGAVPMLSGEVRGSRLMLVDLAPSIGAEPAPAPGAKPETPGPKVLPDREFDLPSLRAMNANVLMKFENADLGAIFARPLSPLQTHLTLRDGVLRLDDIVARTADGTLRGDVSLDGSGQVALWRTDLRWNNVRLERWIAQERANDAPPYVAGRLVGRAQLKGQGKSTAEILSTLDGSVRTSLRDGKVSQLAIEAAGIDVAQALGFVIRGDRDLPVQCALVDLQADKGVFKPRAMVVETTDSNVWVDGSVSLREEKLDLRAVVSPKDFSPLTLRTPVHVRGTFSDPAVSLEKAPLARKAALAVLLGLVHPVAAVIPLLDPGSDDGHDMECAALLKRARQAAEGPLPPTTTAAAPSPRRAE</sequence>
<accession>A0A1W6LCI4</accession>